<feature type="transmembrane region" description="Helical" evidence="1">
    <location>
        <begin position="54"/>
        <end position="70"/>
    </location>
</feature>
<dbReference type="Proteomes" id="UP000198648">
    <property type="component" value="Unassembled WGS sequence"/>
</dbReference>
<name>A0A1H9B293_9FLAO</name>
<keyword evidence="1" id="KW-0812">Transmembrane</keyword>
<protein>
    <recommendedName>
        <fullName evidence="2">DUF5808 domain-containing protein</fullName>
    </recommendedName>
</protein>
<proteinExistence type="predicted"/>
<feature type="domain" description="DUF5808" evidence="2">
    <location>
        <begin position="29"/>
        <end position="54"/>
    </location>
</feature>
<keyword evidence="1" id="KW-0472">Membrane</keyword>
<dbReference type="RefSeq" id="WP_091466652.1">
    <property type="nucleotide sequence ID" value="NZ_FOEI01000002.1"/>
</dbReference>
<dbReference type="EMBL" id="FOEI01000002">
    <property type="protein sequence ID" value="SEP83152.1"/>
    <property type="molecule type" value="Genomic_DNA"/>
</dbReference>
<organism evidence="3 4">
    <name type="scientific">Flavobacterium urocaniciphilum</name>
    <dbReference type="NCBI Taxonomy" id="1299341"/>
    <lineage>
        <taxon>Bacteria</taxon>
        <taxon>Pseudomonadati</taxon>
        <taxon>Bacteroidota</taxon>
        <taxon>Flavobacteriia</taxon>
        <taxon>Flavobacteriales</taxon>
        <taxon>Flavobacteriaceae</taxon>
        <taxon>Flavobacterium</taxon>
    </lineage>
</organism>
<dbReference type="Pfam" id="PF19124">
    <property type="entry name" value="DUF5808"/>
    <property type="match status" value="1"/>
</dbReference>
<dbReference type="STRING" id="1299341.SAMN05444005_102466"/>
<evidence type="ECO:0000259" key="2">
    <source>
        <dbReference type="Pfam" id="PF19124"/>
    </source>
</evidence>
<sequence>MKNPSKEQLEAWHKDPNNWKIGGLFYYNKEDERLFPPKRVSWMGWTINFANPKSIAAFLVSFTMILVFVYRKQII</sequence>
<evidence type="ECO:0000313" key="3">
    <source>
        <dbReference type="EMBL" id="SEP83152.1"/>
    </source>
</evidence>
<accession>A0A1H9B293</accession>
<keyword evidence="4" id="KW-1185">Reference proteome</keyword>
<dbReference type="InterPro" id="IPR043831">
    <property type="entry name" value="DUF5808"/>
</dbReference>
<evidence type="ECO:0000256" key="1">
    <source>
        <dbReference type="SAM" id="Phobius"/>
    </source>
</evidence>
<keyword evidence="1" id="KW-1133">Transmembrane helix</keyword>
<reference evidence="3 4" key="1">
    <citation type="submission" date="2016-10" db="EMBL/GenBank/DDBJ databases">
        <authorList>
            <person name="de Groot N.N."/>
        </authorList>
    </citation>
    <scope>NUCLEOTIDE SEQUENCE [LARGE SCALE GENOMIC DNA]</scope>
    <source>
        <strain evidence="3 4">DSM 27078</strain>
    </source>
</reference>
<evidence type="ECO:0000313" key="4">
    <source>
        <dbReference type="Proteomes" id="UP000198648"/>
    </source>
</evidence>
<gene>
    <name evidence="3" type="ORF">SAMN05444005_102466</name>
</gene>
<dbReference type="OrthoDB" id="157646at2"/>
<dbReference type="AlphaFoldDB" id="A0A1H9B293"/>